<protein>
    <recommendedName>
        <fullName evidence="3">Co-chaperonin GroES</fullName>
    </recommendedName>
    <alternativeName>
        <fullName evidence="3">10 kDa chaperonin</fullName>
    </alternativeName>
    <alternativeName>
        <fullName evidence="3">Chaperonin-10</fullName>
        <shortName evidence="3">Cpn10</shortName>
    </alternativeName>
</protein>
<dbReference type="PRINTS" id="PR00297">
    <property type="entry name" value="CHAPERONIN10"/>
</dbReference>
<dbReference type="PANTHER" id="PTHR10772:SF63">
    <property type="entry name" value="20 KDA CHAPERONIN, CHLOROPLASTIC"/>
    <property type="match status" value="1"/>
</dbReference>
<dbReference type="Gene3D" id="2.30.33.40">
    <property type="entry name" value="GroES chaperonin"/>
    <property type="match status" value="1"/>
</dbReference>
<dbReference type="GO" id="GO:0051087">
    <property type="term" value="F:protein-folding chaperone binding"/>
    <property type="evidence" value="ECO:0007669"/>
    <property type="project" value="TreeGrafter"/>
</dbReference>
<dbReference type="GO" id="GO:0044183">
    <property type="term" value="F:protein folding chaperone"/>
    <property type="evidence" value="ECO:0007669"/>
    <property type="project" value="InterPro"/>
</dbReference>
<dbReference type="CDD" id="cd00320">
    <property type="entry name" value="cpn10"/>
    <property type="match status" value="1"/>
</dbReference>
<dbReference type="Proteomes" id="UP000490821">
    <property type="component" value="Unassembled WGS sequence"/>
</dbReference>
<reference evidence="7" key="2">
    <citation type="submission" date="2016-10" db="EMBL/GenBank/DDBJ databases">
        <authorList>
            <person name="Varghese N."/>
            <person name="Submissions S."/>
        </authorList>
    </citation>
    <scope>NUCLEOTIDE SEQUENCE [LARGE SCALE GENOMIC DNA]</scope>
    <source>
        <strain evidence="7">DSM 1551</strain>
    </source>
</reference>
<dbReference type="AlphaFoldDB" id="A0A1I0G0C8"/>
<name>A0A1I0G0C8_9FIRM</name>
<proteinExistence type="inferred from homology"/>
<keyword evidence="3" id="KW-0963">Cytoplasm</keyword>
<evidence type="ECO:0000256" key="3">
    <source>
        <dbReference type="HAMAP-Rule" id="MF_00580"/>
    </source>
</evidence>
<dbReference type="HAMAP" id="MF_00580">
    <property type="entry name" value="CH10"/>
    <property type="match status" value="1"/>
</dbReference>
<dbReference type="SMART" id="SM00883">
    <property type="entry name" value="Cpn10"/>
    <property type="match status" value="1"/>
</dbReference>
<comment type="similarity">
    <text evidence="1 3 4">Belongs to the GroES chaperonin family.</text>
</comment>
<keyword evidence="7" id="KW-1185">Reference proteome</keyword>
<dbReference type="RefSeq" id="WP_092354768.1">
    <property type="nucleotide sequence ID" value="NZ_BLMI01000267.1"/>
</dbReference>
<organism evidence="6 7">
    <name type="scientific">Thomasclavelia cocleata</name>
    <dbReference type="NCBI Taxonomy" id="69824"/>
    <lineage>
        <taxon>Bacteria</taxon>
        <taxon>Bacillati</taxon>
        <taxon>Bacillota</taxon>
        <taxon>Erysipelotrichia</taxon>
        <taxon>Erysipelotrichales</taxon>
        <taxon>Coprobacillaceae</taxon>
        <taxon>Thomasclavelia</taxon>
    </lineage>
</organism>
<dbReference type="GO" id="GO:0046872">
    <property type="term" value="F:metal ion binding"/>
    <property type="evidence" value="ECO:0007669"/>
    <property type="project" value="TreeGrafter"/>
</dbReference>
<dbReference type="InterPro" id="IPR037124">
    <property type="entry name" value="Chaperonin_GroES_sf"/>
</dbReference>
<dbReference type="FunFam" id="2.30.33.40:FF:000001">
    <property type="entry name" value="10 kDa chaperonin"/>
    <property type="match status" value="1"/>
</dbReference>
<dbReference type="InterPro" id="IPR020818">
    <property type="entry name" value="Chaperonin_GroES"/>
</dbReference>
<accession>A0A1I0G0C8</accession>
<evidence type="ECO:0000313" key="7">
    <source>
        <dbReference type="Proteomes" id="UP000198558"/>
    </source>
</evidence>
<dbReference type="GeneID" id="78288834"/>
<evidence type="ECO:0000256" key="4">
    <source>
        <dbReference type="RuleBase" id="RU000535"/>
    </source>
</evidence>
<dbReference type="SUPFAM" id="SSF50129">
    <property type="entry name" value="GroES-like"/>
    <property type="match status" value="1"/>
</dbReference>
<sequence length="86" mass="9474">MIKPLHDNVILKKEEVENKTSSGIILTTETKKIPSVATVVAVGPECKAEIKENDKVVYKEYSGTNIEIDEVEYIVISVKDILASIA</sequence>
<dbReference type="Pfam" id="PF00166">
    <property type="entry name" value="Cpn10"/>
    <property type="match status" value="1"/>
</dbReference>
<evidence type="ECO:0000313" key="6">
    <source>
        <dbReference type="EMBL" id="SET64274.1"/>
    </source>
</evidence>
<dbReference type="EMBL" id="BLMI01000267">
    <property type="protein sequence ID" value="GFI42118.1"/>
    <property type="molecule type" value="Genomic_DNA"/>
</dbReference>
<dbReference type="Proteomes" id="UP000198558">
    <property type="component" value="Unassembled WGS sequence"/>
</dbReference>
<evidence type="ECO:0000313" key="5">
    <source>
        <dbReference type="EMBL" id="GFI42118.1"/>
    </source>
</evidence>
<dbReference type="GO" id="GO:0005737">
    <property type="term" value="C:cytoplasm"/>
    <property type="evidence" value="ECO:0007669"/>
    <property type="project" value="UniProtKB-SubCell"/>
</dbReference>
<dbReference type="GO" id="GO:0051082">
    <property type="term" value="F:unfolded protein binding"/>
    <property type="evidence" value="ECO:0007669"/>
    <property type="project" value="TreeGrafter"/>
</dbReference>
<dbReference type="InterPro" id="IPR011032">
    <property type="entry name" value="GroES-like_sf"/>
</dbReference>
<keyword evidence="2 3" id="KW-0143">Chaperone</keyword>
<comment type="function">
    <text evidence="3 4">Together with the chaperonin GroEL, plays an essential role in assisting protein folding. The GroEL-GroES system forms a nano-cage that allows encapsulation of the non-native substrate proteins and provides a physical environment optimized to promote and accelerate protein folding. GroES binds to the apical surface of the GroEL ring, thereby capping the opening of the GroEL channel.</text>
</comment>
<dbReference type="PANTHER" id="PTHR10772">
    <property type="entry name" value="10 KDA HEAT SHOCK PROTEIN"/>
    <property type="match status" value="1"/>
</dbReference>
<reference evidence="5 8" key="3">
    <citation type="journal article" date="2020" name="Microbiome">
        <title>Single-cell genomics of uncultured bacteria reveals dietary fiber responders in the mouse gut microbiota.</title>
        <authorList>
            <person name="Chijiiwa R."/>
            <person name="Hosokawa M."/>
            <person name="Kogawa M."/>
            <person name="Nishikawa Y."/>
            <person name="Ide K."/>
            <person name="Sakanashi C."/>
            <person name="Takahashi K."/>
            <person name="Takeyama H."/>
        </authorList>
    </citation>
    <scope>NUCLEOTIDE SEQUENCE [LARGE SCALE GENOMIC DNA]</scope>
    <source>
        <strain evidence="5">IMSAGC_017</strain>
    </source>
</reference>
<evidence type="ECO:0000256" key="2">
    <source>
        <dbReference type="ARBA" id="ARBA00023186"/>
    </source>
</evidence>
<evidence type="ECO:0000313" key="8">
    <source>
        <dbReference type="Proteomes" id="UP000490821"/>
    </source>
</evidence>
<reference evidence="6" key="1">
    <citation type="submission" date="2016-10" db="EMBL/GenBank/DDBJ databases">
        <authorList>
            <person name="de Groot N.N."/>
        </authorList>
    </citation>
    <scope>NUCLEOTIDE SEQUENCE [LARGE SCALE GENOMIC DNA]</scope>
    <source>
        <strain evidence="6">DSM 1551</strain>
    </source>
</reference>
<gene>
    <name evidence="3 5" type="primary">groS</name>
    <name evidence="3" type="synonym">groES</name>
    <name evidence="5" type="ORF">IMSAGC017_02165</name>
    <name evidence="6" type="ORF">SAMN04489758_12419</name>
</gene>
<dbReference type="OrthoDB" id="9806791at2"/>
<comment type="subcellular location">
    <subcellularLocation>
        <location evidence="3">Cytoplasm</location>
    </subcellularLocation>
</comment>
<comment type="subunit">
    <text evidence="3">Heptamer of 7 subunits arranged in a ring. Interacts with the chaperonin GroEL.</text>
</comment>
<dbReference type="EMBL" id="FOIN01000024">
    <property type="protein sequence ID" value="SET64274.1"/>
    <property type="molecule type" value="Genomic_DNA"/>
</dbReference>
<dbReference type="GO" id="GO:0005524">
    <property type="term" value="F:ATP binding"/>
    <property type="evidence" value="ECO:0007669"/>
    <property type="project" value="InterPro"/>
</dbReference>
<evidence type="ECO:0000256" key="1">
    <source>
        <dbReference type="ARBA" id="ARBA00006975"/>
    </source>
</evidence>